<dbReference type="AlphaFoldDB" id="A0A0B6XWA5"/>
<dbReference type="EMBL" id="HACG01000941">
    <property type="protein sequence ID" value="CEK47806.1"/>
    <property type="molecule type" value="Transcribed_RNA"/>
</dbReference>
<evidence type="ECO:0000313" key="1">
    <source>
        <dbReference type="EMBL" id="CEK47806.1"/>
    </source>
</evidence>
<protein>
    <submittedName>
        <fullName evidence="1">Uncharacterized protein</fullName>
    </submittedName>
</protein>
<feature type="non-terminal residue" evidence="1">
    <location>
        <position position="1"/>
    </location>
</feature>
<reference evidence="1" key="1">
    <citation type="submission" date="2014-12" db="EMBL/GenBank/DDBJ databases">
        <title>Insight into the proteome of Arion vulgaris.</title>
        <authorList>
            <person name="Aradska J."/>
            <person name="Bulat T."/>
            <person name="Smidak R."/>
            <person name="Sarate P."/>
            <person name="Gangsoo J."/>
            <person name="Sialana F."/>
            <person name="Bilban M."/>
            <person name="Lubec G."/>
        </authorList>
    </citation>
    <scope>NUCLEOTIDE SEQUENCE</scope>
    <source>
        <tissue evidence="1">Skin</tissue>
    </source>
</reference>
<name>A0A0B6XWA5_9EUPU</name>
<proteinExistence type="predicted"/>
<gene>
    <name evidence="1" type="primary">ORF2309</name>
</gene>
<accession>A0A0B6XWA5</accession>
<sequence length="84" mass="10352">VDLNKHGKKRRYDKLIKKLADSEKNLAIDLKEVKYDDIQKTDISQCVEKMKEKLRVREKKKYEYLINYMRDQWRVDQKCFQDIL</sequence>
<feature type="non-terminal residue" evidence="1">
    <location>
        <position position="84"/>
    </location>
</feature>
<organism evidence="1">
    <name type="scientific">Arion vulgaris</name>
    <dbReference type="NCBI Taxonomy" id="1028688"/>
    <lineage>
        <taxon>Eukaryota</taxon>
        <taxon>Metazoa</taxon>
        <taxon>Spiralia</taxon>
        <taxon>Lophotrochozoa</taxon>
        <taxon>Mollusca</taxon>
        <taxon>Gastropoda</taxon>
        <taxon>Heterobranchia</taxon>
        <taxon>Euthyneura</taxon>
        <taxon>Panpulmonata</taxon>
        <taxon>Eupulmonata</taxon>
        <taxon>Stylommatophora</taxon>
        <taxon>Helicina</taxon>
        <taxon>Arionoidea</taxon>
        <taxon>Arionidae</taxon>
        <taxon>Arion</taxon>
    </lineage>
</organism>